<sequence length="279" mass="27664">MRAAFRHVVPVVAGAAVLGLAACTGTGGDLVPDSPGSPAGTTPVATGAASGAAAGSPAPTDGRATARVLDDFADLPASGLDDDGTPVGLQVFGSPDAVVEVDAVTPPEPRPGTGDAAGSALEVTVTTAEHGGVVRVLGDGGSWQPVDATDSTGLGLWFLGTGSGEVWFVDLLDNRSEGSEVDDAGRWTAYFTDDTPGWRRLAWGWDELERKDVGNGAPDDGLTLEAVTGWALGVLDTGGDPVTAYVDDVALLAAGGTDAPAPPRPAPAASPDSTASAAP</sequence>
<evidence type="ECO:0000256" key="1">
    <source>
        <dbReference type="SAM" id="MobiDB-lite"/>
    </source>
</evidence>
<feature type="signal peptide" evidence="2">
    <location>
        <begin position="1"/>
        <end position="21"/>
    </location>
</feature>
<dbReference type="PROSITE" id="PS51257">
    <property type="entry name" value="PROKAR_LIPOPROTEIN"/>
    <property type="match status" value="1"/>
</dbReference>
<feature type="region of interest" description="Disordered" evidence="1">
    <location>
        <begin position="32"/>
        <end position="63"/>
    </location>
</feature>
<feature type="compositionally biased region" description="Low complexity" evidence="1">
    <location>
        <begin position="269"/>
        <end position="279"/>
    </location>
</feature>
<keyword evidence="2" id="KW-0732">Signal</keyword>
<dbReference type="InterPro" id="IPR008979">
    <property type="entry name" value="Galactose-bd-like_sf"/>
</dbReference>
<dbReference type="Proteomes" id="UP001596122">
    <property type="component" value="Unassembled WGS sequence"/>
</dbReference>
<evidence type="ECO:0000256" key="2">
    <source>
        <dbReference type="SAM" id="SignalP"/>
    </source>
</evidence>
<evidence type="ECO:0000313" key="3">
    <source>
        <dbReference type="EMBL" id="MFC5381180.1"/>
    </source>
</evidence>
<dbReference type="SUPFAM" id="SSF49785">
    <property type="entry name" value="Galactose-binding domain-like"/>
    <property type="match status" value="1"/>
</dbReference>
<keyword evidence="4" id="KW-1185">Reference proteome</keyword>
<name>A0ABW0GPQ2_9MICO</name>
<reference evidence="4" key="1">
    <citation type="journal article" date="2019" name="Int. J. Syst. Evol. Microbiol.">
        <title>The Global Catalogue of Microorganisms (GCM) 10K type strain sequencing project: providing services to taxonomists for standard genome sequencing and annotation.</title>
        <authorList>
            <consortium name="The Broad Institute Genomics Platform"/>
            <consortium name="The Broad Institute Genome Sequencing Center for Infectious Disease"/>
            <person name="Wu L."/>
            <person name="Ma J."/>
        </authorList>
    </citation>
    <scope>NUCLEOTIDE SEQUENCE [LARGE SCALE GENOMIC DNA]</scope>
    <source>
        <strain evidence="4">CCUG 43114</strain>
    </source>
</reference>
<dbReference type="RefSeq" id="WP_340270597.1">
    <property type="nucleotide sequence ID" value="NZ_JBBEOG010000007.1"/>
</dbReference>
<feature type="chain" id="PRO_5045692428" evidence="2">
    <location>
        <begin position="22"/>
        <end position="279"/>
    </location>
</feature>
<dbReference type="EMBL" id="JBHSLD010000009">
    <property type="protein sequence ID" value="MFC5381180.1"/>
    <property type="molecule type" value="Genomic_DNA"/>
</dbReference>
<proteinExistence type="predicted"/>
<evidence type="ECO:0000313" key="4">
    <source>
        <dbReference type="Proteomes" id="UP001596122"/>
    </source>
</evidence>
<comment type="caution">
    <text evidence="3">The sequence shown here is derived from an EMBL/GenBank/DDBJ whole genome shotgun (WGS) entry which is preliminary data.</text>
</comment>
<organism evidence="3 4">
    <name type="scientific">Aquipuribacter nitratireducens</name>
    <dbReference type="NCBI Taxonomy" id="650104"/>
    <lineage>
        <taxon>Bacteria</taxon>
        <taxon>Bacillati</taxon>
        <taxon>Actinomycetota</taxon>
        <taxon>Actinomycetes</taxon>
        <taxon>Micrococcales</taxon>
        <taxon>Intrasporangiaceae</taxon>
        <taxon>Aquipuribacter</taxon>
    </lineage>
</organism>
<feature type="compositionally biased region" description="Low complexity" evidence="1">
    <location>
        <begin position="36"/>
        <end position="60"/>
    </location>
</feature>
<feature type="region of interest" description="Disordered" evidence="1">
    <location>
        <begin position="255"/>
        <end position="279"/>
    </location>
</feature>
<accession>A0ABW0GPQ2</accession>
<gene>
    <name evidence="3" type="ORF">ACFPJ6_10285</name>
</gene>
<protein>
    <submittedName>
        <fullName evidence="3">Uncharacterized protein</fullName>
    </submittedName>
</protein>